<keyword evidence="17" id="KW-1185">Reference proteome</keyword>
<dbReference type="OrthoDB" id="2789670at2759"/>
<comment type="cofactor">
    <cofactor evidence="1 13">
        <name>heme</name>
        <dbReference type="ChEBI" id="CHEBI:30413"/>
    </cofactor>
</comment>
<gene>
    <name evidence="16" type="ORF">PsYK624_000620</name>
</gene>
<dbReference type="InterPro" id="IPR001128">
    <property type="entry name" value="Cyt_P450"/>
</dbReference>
<accession>A0A9P3FVR7</accession>
<dbReference type="Pfam" id="PF00067">
    <property type="entry name" value="p450"/>
    <property type="match status" value="1"/>
</dbReference>
<keyword evidence="5 13" id="KW-0349">Heme</keyword>
<comment type="similarity">
    <text evidence="4 14">Belongs to the cytochrome P450 family.</text>
</comment>
<evidence type="ECO:0000256" key="6">
    <source>
        <dbReference type="ARBA" id="ARBA00022692"/>
    </source>
</evidence>
<dbReference type="PANTHER" id="PTHR46300">
    <property type="entry name" value="P450, PUTATIVE (EUROFUNG)-RELATED-RELATED"/>
    <property type="match status" value="1"/>
</dbReference>
<evidence type="ECO:0000256" key="9">
    <source>
        <dbReference type="ARBA" id="ARBA00023002"/>
    </source>
</evidence>
<reference evidence="16 17" key="1">
    <citation type="submission" date="2021-08" db="EMBL/GenBank/DDBJ databases">
        <title>Draft Genome Sequence of Phanerochaete sordida strain YK-624.</title>
        <authorList>
            <person name="Mori T."/>
            <person name="Dohra H."/>
            <person name="Suzuki T."/>
            <person name="Kawagishi H."/>
            <person name="Hirai H."/>
        </authorList>
    </citation>
    <scope>NUCLEOTIDE SEQUENCE [LARGE SCALE GENOMIC DNA]</scope>
    <source>
        <strain evidence="16 17">YK-624</strain>
    </source>
</reference>
<organism evidence="16 17">
    <name type="scientific">Phanerochaete sordida</name>
    <dbReference type="NCBI Taxonomy" id="48140"/>
    <lineage>
        <taxon>Eukaryota</taxon>
        <taxon>Fungi</taxon>
        <taxon>Dikarya</taxon>
        <taxon>Basidiomycota</taxon>
        <taxon>Agaricomycotina</taxon>
        <taxon>Agaricomycetes</taxon>
        <taxon>Polyporales</taxon>
        <taxon>Phanerochaetaceae</taxon>
        <taxon>Phanerochaete</taxon>
    </lineage>
</organism>
<evidence type="ECO:0000256" key="8">
    <source>
        <dbReference type="ARBA" id="ARBA00022989"/>
    </source>
</evidence>
<evidence type="ECO:0000256" key="15">
    <source>
        <dbReference type="SAM" id="Phobius"/>
    </source>
</evidence>
<evidence type="ECO:0000256" key="14">
    <source>
        <dbReference type="RuleBase" id="RU000461"/>
    </source>
</evidence>
<dbReference type="InterPro" id="IPR036396">
    <property type="entry name" value="Cyt_P450_sf"/>
</dbReference>
<name>A0A9P3FVR7_9APHY</name>
<dbReference type="EMBL" id="BPQB01000001">
    <property type="protein sequence ID" value="GJE83988.1"/>
    <property type="molecule type" value="Genomic_DNA"/>
</dbReference>
<evidence type="ECO:0000256" key="1">
    <source>
        <dbReference type="ARBA" id="ARBA00001971"/>
    </source>
</evidence>
<dbReference type="Proteomes" id="UP000703269">
    <property type="component" value="Unassembled WGS sequence"/>
</dbReference>
<dbReference type="GO" id="GO:0016020">
    <property type="term" value="C:membrane"/>
    <property type="evidence" value="ECO:0007669"/>
    <property type="project" value="UniProtKB-SubCell"/>
</dbReference>
<proteinExistence type="inferred from homology"/>
<keyword evidence="10 13" id="KW-0408">Iron</keyword>
<keyword evidence="12 15" id="KW-0472">Membrane</keyword>
<dbReference type="SUPFAM" id="SSF48264">
    <property type="entry name" value="Cytochrome P450"/>
    <property type="match status" value="1"/>
</dbReference>
<sequence>MDHSGLYPALSIFVALVTFLSAFAFLRPRTPVIPGPRGLPLLGNMADLTGGFEWIRFGTSLRRQFGDFLGLRILHKRLLVLNSASAAKKLLDKRANNYSSRPVMTFLGELMGLNRAMPLMPYGPEWKAARKLALVALNPTSVKQYRSVVEHYAAKLALDIVEDPSDFYELTRLCASRIILAVTYGISARATDSEYLGLAEEVMSIVTVALQPGAYLCDVLPILKHLPRWVPFQRQAAHGRRMFERFVTLPFERAKGAFAAGTADPSMVSNILASMPHGALTPEMDERVKWTAGSMFAAGGESTFGTLAVFIIAMALNPDKQALAQQEIDSIVGSERLPSMSDKPSLPYVDALIQEVIRWHPMLPLSIARCAEDDDERDGYRIAKDTIVLVNNWSIAMEPNAKYPPDQFIPERFMDKEHPTPHTSTWAFGFGRRLCPGKAFAEEALFASIATLLATLEIRPPREGLAPEFYSRITCLPKQFNCILRPRSQEKVDLLRRIVAP</sequence>
<dbReference type="InterPro" id="IPR002401">
    <property type="entry name" value="Cyt_P450_E_grp-I"/>
</dbReference>
<evidence type="ECO:0000256" key="10">
    <source>
        <dbReference type="ARBA" id="ARBA00023004"/>
    </source>
</evidence>
<dbReference type="PRINTS" id="PR00463">
    <property type="entry name" value="EP450I"/>
</dbReference>
<comment type="caution">
    <text evidence="16">The sequence shown here is derived from an EMBL/GenBank/DDBJ whole genome shotgun (WGS) entry which is preliminary data.</text>
</comment>
<feature type="binding site" description="axial binding residue" evidence="13">
    <location>
        <position position="435"/>
    </location>
    <ligand>
        <name>heme</name>
        <dbReference type="ChEBI" id="CHEBI:30413"/>
    </ligand>
    <ligandPart>
        <name>Fe</name>
        <dbReference type="ChEBI" id="CHEBI:18248"/>
    </ligandPart>
</feature>
<dbReference type="CDD" id="cd11065">
    <property type="entry name" value="CYP64-like"/>
    <property type="match status" value="1"/>
</dbReference>
<keyword evidence="7 13" id="KW-0479">Metal-binding</keyword>
<dbReference type="InterPro" id="IPR017972">
    <property type="entry name" value="Cyt_P450_CS"/>
</dbReference>
<dbReference type="InterPro" id="IPR050364">
    <property type="entry name" value="Cytochrome_P450_fung"/>
</dbReference>
<evidence type="ECO:0000256" key="3">
    <source>
        <dbReference type="ARBA" id="ARBA00005179"/>
    </source>
</evidence>
<dbReference type="GO" id="GO:0004497">
    <property type="term" value="F:monooxygenase activity"/>
    <property type="evidence" value="ECO:0007669"/>
    <property type="project" value="UniProtKB-KW"/>
</dbReference>
<dbReference type="GO" id="GO:0020037">
    <property type="term" value="F:heme binding"/>
    <property type="evidence" value="ECO:0007669"/>
    <property type="project" value="InterPro"/>
</dbReference>
<dbReference type="PANTHER" id="PTHR46300:SF7">
    <property type="entry name" value="P450, PUTATIVE (EUROFUNG)-RELATED"/>
    <property type="match status" value="1"/>
</dbReference>
<evidence type="ECO:0000256" key="11">
    <source>
        <dbReference type="ARBA" id="ARBA00023033"/>
    </source>
</evidence>
<comment type="subcellular location">
    <subcellularLocation>
        <location evidence="2">Membrane</location>
        <topology evidence="2">Single-pass membrane protein</topology>
    </subcellularLocation>
</comment>
<dbReference type="GO" id="GO:0016705">
    <property type="term" value="F:oxidoreductase activity, acting on paired donors, with incorporation or reduction of molecular oxygen"/>
    <property type="evidence" value="ECO:0007669"/>
    <property type="project" value="InterPro"/>
</dbReference>
<evidence type="ECO:0000313" key="16">
    <source>
        <dbReference type="EMBL" id="GJE83988.1"/>
    </source>
</evidence>
<keyword evidence="9 14" id="KW-0560">Oxidoreductase</keyword>
<evidence type="ECO:0000256" key="12">
    <source>
        <dbReference type="ARBA" id="ARBA00023136"/>
    </source>
</evidence>
<dbReference type="GO" id="GO:0005506">
    <property type="term" value="F:iron ion binding"/>
    <property type="evidence" value="ECO:0007669"/>
    <property type="project" value="InterPro"/>
</dbReference>
<dbReference type="Gene3D" id="1.10.630.10">
    <property type="entry name" value="Cytochrome P450"/>
    <property type="match status" value="1"/>
</dbReference>
<keyword evidence="11 14" id="KW-0503">Monooxygenase</keyword>
<keyword evidence="8 15" id="KW-1133">Transmembrane helix</keyword>
<evidence type="ECO:0000256" key="13">
    <source>
        <dbReference type="PIRSR" id="PIRSR602401-1"/>
    </source>
</evidence>
<keyword evidence="6 15" id="KW-0812">Transmembrane</keyword>
<protein>
    <submittedName>
        <fullName evidence="16">Cytochrome P450</fullName>
    </submittedName>
</protein>
<feature type="transmembrane region" description="Helical" evidence="15">
    <location>
        <begin position="6"/>
        <end position="26"/>
    </location>
</feature>
<evidence type="ECO:0000256" key="4">
    <source>
        <dbReference type="ARBA" id="ARBA00010617"/>
    </source>
</evidence>
<dbReference type="PROSITE" id="PS00086">
    <property type="entry name" value="CYTOCHROME_P450"/>
    <property type="match status" value="1"/>
</dbReference>
<evidence type="ECO:0000256" key="2">
    <source>
        <dbReference type="ARBA" id="ARBA00004167"/>
    </source>
</evidence>
<evidence type="ECO:0000256" key="5">
    <source>
        <dbReference type="ARBA" id="ARBA00022617"/>
    </source>
</evidence>
<evidence type="ECO:0000256" key="7">
    <source>
        <dbReference type="ARBA" id="ARBA00022723"/>
    </source>
</evidence>
<evidence type="ECO:0000313" key="17">
    <source>
        <dbReference type="Proteomes" id="UP000703269"/>
    </source>
</evidence>
<comment type="pathway">
    <text evidence="3">Secondary metabolite biosynthesis.</text>
</comment>
<dbReference type="PRINTS" id="PR00385">
    <property type="entry name" value="P450"/>
</dbReference>
<dbReference type="AlphaFoldDB" id="A0A9P3FVR7"/>